<dbReference type="STRING" id="448.Lery_2849"/>
<dbReference type="OrthoDB" id="6058654at2"/>
<evidence type="ECO:0008006" key="3">
    <source>
        <dbReference type="Google" id="ProtNLM"/>
    </source>
</evidence>
<comment type="caution">
    <text evidence="1">The sequence shown here is derived from an EMBL/GenBank/DDBJ whole genome shotgun (WGS) entry which is preliminary data.</text>
</comment>
<reference evidence="1 2" key="1">
    <citation type="submission" date="2015-11" db="EMBL/GenBank/DDBJ databases">
        <title>Genomic analysis of 38 Legionella species identifies large and diverse effector repertoires.</title>
        <authorList>
            <person name="Burstein D."/>
            <person name="Amaro F."/>
            <person name="Zusman T."/>
            <person name="Lifshitz Z."/>
            <person name="Cohen O."/>
            <person name="Gilbert J.A."/>
            <person name="Pupko T."/>
            <person name="Shuman H.A."/>
            <person name="Segal G."/>
        </authorList>
    </citation>
    <scope>NUCLEOTIDE SEQUENCE [LARGE SCALE GENOMIC DNA]</scope>
    <source>
        <strain evidence="1 2">SE-32A-C8</strain>
    </source>
</reference>
<organism evidence="1 2">
    <name type="scientific">Legionella erythra</name>
    <dbReference type="NCBI Taxonomy" id="448"/>
    <lineage>
        <taxon>Bacteria</taxon>
        <taxon>Pseudomonadati</taxon>
        <taxon>Pseudomonadota</taxon>
        <taxon>Gammaproteobacteria</taxon>
        <taxon>Legionellales</taxon>
        <taxon>Legionellaceae</taxon>
        <taxon>Legionella</taxon>
    </lineage>
</organism>
<name>A0A0W0TGI3_LEGER</name>
<keyword evidence="2" id="KW-1185">Reference proteome</keyword>
<dbReference type="Proteomes" id="UP000054773">
    <property type="component" value="Unassembled WGS sequence"/>
</dbReference>
<dbReference type="RefSeq" id="WP_058527916.1">
    <property type="nucleotide sequence ID" value="NZ_CAAAHY010000005.1"/>
</dbReference>
<proteinExistence type="predicted"/>
<gene>
    <name evidence="1" type="ORF">Lery_2849</name>
</gene>
<dbReference type="AlphaFoldDB" id="A0A0W0TGI3"/>
<dbReference type="PATRIC" id="fig|448.7.peg.2992"/>
<sequence length="104" mass="12223">MNQVEQKINEAINNHQRLIFHYQRHRRCAEPHHYGLLNGVKQVHAYQVSNGSASGHIPQWRNFRLSEITHLAVDTVCFNPRHDHHPDNAHYSQIFNSVTPLKRN</sequence>
<protein>
    <recommendedName>
        <fullName evidence="3">WYL domain-containing protein</fullName>
    </recommendedName>
</protein>
<dbReference type="EMBL" id="LNYA01000034">
    <property type="protein sequence ID" value="KTC94682.1"/>
    <property type="molecule type" value="Genomic_DNA"/>
</dbReference>
<evidence type="ECO:0000313" key="1">
    <source>
        <dbReference type="EMBL" id="KTC94682.1"/>
    </source>
</evidence>
<evidence type="ECO:0000313" key="2">
    <source>
        <dbReference type="Proteomes" id="UP000054773"/>
    </source>
</evidence>
<accession>A0A0W0TGI3</accession>